<reference evidence="3" key="1">
    <citation type="submission" date="2016-11" db="EMBL/GenBank/DDBJ databases">
        <authorList>
            <person name="Varghese N."/>
            <person name="Submissions S."/>
        </authorList>
    </citation>
    <scope>NUCLEOTIDE SEQUENCE [LARGE SCALE GENOMIC DNA]</scope>
    <source>
        <strain evidence="3">DSM 3071</strain>
    </source>
</reference>
<feature type="transmembrane region" description="Helical" evidence="1">
    <location>
        <begin position="16"/>
        <end position="36"/>
    </location>
</feature>
<dbReference type="AlphaFoldDB" id="A0A1M6G5F9"/>
<evidence type="ECO:0000313" key="2">
    <source>
        <dbReference type="EMBL" id="SHJ05216.1"/>
    </source>
</evidence>
<feature type="transmembrane region" description="Helical" evidence="1">
    <location>
        <begin position="56"/>
        <end position="78"/>
    </location>
</feature>
<dbReference type="EMBL" id="FQXK01000060">
    <property type="protein sequence ID" value="SHJ05216.1"/>
    <property type="molecule type" value="Genomic_DNA"/>
</dbReference>
<accession>A0A1M6G5F9</accession>
<sequence length="124" mass="14454">MNQTSAYIKDEYWNKFYYQIRAFVIGMAVGMFYSVAYRWDISILLANMGFRNSNGYLFTSLGFGILFLIIYTGAVFVLPWFNRRTENVKVLLVVLFPITLSVSGLIGFVTFIPYTLHCLYRAYF</sequence>
<proteinExistence type="predicted"/>
<protein>
    <submittedName>
        <fullName evidence="2">Uncharacterized protein</fullName>
    </submittedName>
</protein>
<dbReference type="RefSeq" id="WP_073390444.1">
    <property type="nucleotide sequence ID" value="NZ_FQXK01000060.1"/>
</dbReference>
<name>A0A1M6G5F9_BUTFI</name>
<gene>
    <name evidence="2" type="ORF">SAMN02745229_04030</name>
</gene>
<evidence type="ECO:0000313" key="3">
    <source>
        <dbReference type="Proteomes" id="UP000184278"/>
    </source>
</evidence>
<dbReference type="GeneID" id="89511820"/>
<dbReference type="OrthoDB" id="9887958at2"/>
<keyword evidence="1" id="KW-1133">Transmembrane helix</keyword>
<keyword evidence="1" id="KW-0812">Transmembrane</keyword>
<dbReference type="STRING" id="1121131.SAMN02745229_04030"/>
<dbReference type="Proteomes" id="UP000184278">
    <property type="component" value="Unassembled WGS sequence"/>
</dbReference>
<evidence type="ECO:0000256" key="1">
    <source>
        <dbReference type="SAM" id="Phobius"/>
    </source>
</evidence>
<organism evidence="2 3">
    <name type="scientific">Butyrivibrio fibrisolvens DSM 3071</name>
    <dbReference type="NCBI Taxonomy" id="1121131"/>
    <lineage>
        <taxon>Bacteria</taxon>
        <taxon>Bacillati</taxon>
        <taxon>Bacillota</taxon>
        <taxon>Clostridia</taxon>
        <taxon>Lachnospirales</taxon>
        <taxon>Lachnospiraceae</taxon>
        <taxon>Butyrivibrio</taxon>
    </lineage>
</organism>
<keyword evidence="3" id="KW-1185">Reference proteome</keyword>
<keyword evidence="1" id="KW-0472">Membrane</keyword>
<feature type="transmembrane region" description="Helical" evidence="1">
    <location>
        <begin position="90"/>
        <end position="114"/>
    </location>
</feature>